<dbReference type="GO" id="GO:0008233">
    <property type="term" value="F:peptidase activity"/>
    <property type="evidence" value="ECO:0007669"/>
    <property type="project" value="UniProtKB-KW"/>
</dbReference>
<evidence type="ECO:0000313" key="4">
    <source>
        <dbReference type="Proteomes" id="UP000321947"/>
    </source>
</evidence>
<name>A0A5D3DV11_CUCMM</name>
<sequence length="86" mass="10165">MRAMANQASVGGAIPVSRVKIPKPNPFYRARDVKALENFIFYLEQYFKATNMIIEETKMTLATMHLSEDVELWWRFWYLTFKKDVA</sequence>
<dbReference type="Proteomes" id="UP000321393">
    <property type="component" value="Unassembled WGS sequence"/>
</dbReference>
<dbReference type="EMBL" id="SSTD01002800">
    <property type="protein sequence ID" value="TYK27352.1"/>
    <property type="molecule type" value="Genomic_DNA"/>
</dbReference>
<keyword evidence="2" id="KW-0378">Hydrolase</keyword>
<evidence type="ECO:0000313" key="1">
    <source>
        <dbReference type="EMBL" id="KAA0045199.1"/>
    </source>
</evidence>
<evidence type="ECO:0000313" key="2">
    <source>
        <dbReference type="EMBL" id="TYK27352.1"/>
    </source>
</evidence>
<keyword evidence="2" id="KW-0645">Protease</keyword>
<organism evidence="2 4">
    <name type="scientific">Cucumis melo var. makuwa</name>
    <name type="common">Oriental melon</name>
    <dbReference type="NCBI Taxonomy" id="1194695"/>
    <lineage>
        <taxon>Eukaryota</taxon>
        <taxon>Viridiplantae</taxon>
        <taxon>Streptophyta</taxon>
        <taxon>Embryophyta</taxon>
        <taxon>Tracheophyta</taxon>
        <taxon>Spermatophyta</taxon>
        <taxon>Magnoliopsida</taxon>
        <taxon>eudicotyledons</taxon>
        <taxon>Gunneridae</taxon>
        <taxon>Pentapetalae</taxon>
        <taxon>rosids</taxon>
        <taxon>fabids</taxon>
        <taxon>Cucurbitales</taxon>
        <taxon>Cucurbitaceae</taxon>
        <taxon>Benincaseae</taxon>
        <taxon>Cucumis</taxon>
    </lineage>
</organism>
<dbReference type="EMBL" id="SSTE01014747">
    <property type="protein sequence ID" value="KAA0045199.1"/>
    <property type="molecule type" value="Genomic_DNA"/>
</dbReference>
<accession>A0A5D3DV11</accession>
<dbReference type="Proteomes" id="UP000321947">
    <property type="component" value="Unassembled WGS sequence"/>
</dbReference>
<evidence type="ECO:0000313" key="3">
    <source>
        <dbReference type="Proteomes" id="UP000321393"/>
    </source>
</evidence>
<dbReference type="OrthoDB" id="1939000at2759"/>
<reference evidence="3 4" key="1">
    <citation type="submission" date="2019-08" db="EMBL/GenBank/DDBJ databases">
        <title>Draft genome sequences of two oriental melons (Cucumis melo L. var makuwa).</title>
        <authorList>
            <person name="Kwon S.-Y."/>
        </authorList>
    </citation>
    <scope>NUCLEOTIDE SEQUENCE [LARGE SCALE GENOMIC DNA]</scope>
    <source>
        <strain evidence="4">cv. Chang Bougi</strain>
        <strain evidence="3">cv. SW 3</strain>
        <tissue evidence="2">Leaf</tissue>
    </source>
</reference>
<protein>
    <submittedName>
        <fullName evidence="2">Senescence-specific cysteine protease sag39</fullName>
    </submittedName>
</protein>
<dbReference type="AlphaFoldDB" id="A0A5D3DV11"/>
<gene>
    <name evidence="2" type="ORF">E5676_scaffold325G00250</name>
    <name evidence="1" type="ORF">E6C27_scaffold30G002030</name>
</gene>
<comment type="caution">
    <text evidence="2">The sequence shown here is derived from an EMBL/GenBank/DDBJ whole genome shotgun (WGS) entry which is preliminary data.</text>
</comment>
<proteinExistence type="predicted"/>
<dbReference type="GO" id="GO:0006508">
    <property type="term" value="P:proteolysis"/>
    <property type="evidence" value="ECO:0007669"/>
    <property type="project" value="UniProtKB-KW"/>
</dbReference>